<dbReference type="Pfam" id="PF07238">
    <property type="entry name" value="PilZ"/>
    <property type="match status" value="1"/>
</dbReference>
<proteinExistence type="predicted"/>
<dbReference type="SUPFAM" id="SSF141371">
    <property type="entry name" value="PilZ domain-like"/>
    <property type="match status" value="1"/>
</dbReference>
<accession>A0ABS7TF45</accession>
<evidence type="ECO:0000313" key="3">
    <source>
        <dbReference type="Proteomes" id="UP001430290"/>
    </source>
</evidence>
<organism evidence="2 3">
    <name type="scientific">Thermomonas beijingensis</name>
    <dbReference type="NCBI Taxonomy" id="2872701"/>
    <lineage>
        <taxon>Bacteria</taxon>
        <taxon>Pseudomonadati</taxon>
        <taxon>Pseudomonadota</taxon>
        <taxon>Gammaproteobacteria</taxon>
        <taxon>Lysobacterales</taxon>
        <taxon>Lysobacteraceae</taxon>
        <taxon>Thermomonas</taxon>
    </lineage>
</organism>
<dbReference type="RefSeq" id="WP_223629138.1">
    <property type="nucleotide sequence ID" value="NZ_JAIQDJ010000004.1"/>
</dbReference>
<sequence>MGIESRRQPRRAVSGIVEVIDTMTDEVVGHLGNLSSGGMLLIANRDLPEDALFQLRFNLPDEIDAAQPIITGGHVLWQARGHAPGQYWVGMRFLGLSRDAGHRLRIWSTQPAS</sequence>
<evidence type="ECO:0000259" key="1">
    <source>
        <dbReference type="Pfam" id="PF07238"/>
    </source>
</evidence>
<dbReference type="InterPro" id="IPR009875">
    <property type="entry name" value="PilZ_domain"/>
</dbReference>
<dbReference type="Proteomes" id="UP001430290">
    <property type="component" value="Unassembled WGS sequence"/>
</dbReference>
<dbReference type="Gene3D" id="2.40.10.220">
    <property type="entry name" value="predicted glycosyltransferase like domains"/>
    <property type="match status" value="1"/>
</dbReference>
<protein>
    <submittedName>
        <fullName evidence="2">PilZ domain-containing protein</fullName>
    </submittedName>
</protein>
<name>A0ABS7TF45_9GAMM</name>
<gene>
    <name evidence="2" type="ORF">K7B09_09010</name>
</gene>
<feature type="domain" description="PilZ" evidence="1">
    <location>
        <begin position="5"/>
        <end position="104"/>
    </location>
</feature>
<keyword evidence="3" id="KW-1185">Reference proteome</keyword>
<comment type="caution">
    <text evidence="2">The sequence shown here is derived from an EMBL/GenBank/DDBJ whole genome shotgun (WGS) entry which is preliminary data.</text>
</comment>
<dbReference type="EMBL" id="JAIQDJ010000004">
    <property type="protein sequence ID" value="MBZ4186461.1"/>
    <property type="molecule type" value="Genomic_DNA"/>
</dbReference>
<evidence type="ECO:0000313" key="2">
    <source>
        <dbReference type="EMBL" id="MBZ4186461.1"/>
    </source>
</evidence>
<reference evidence="2" key="1">
    <citation type="submission" date="2021-09" db="EMBL/GenBank/DDBJ databases">
        <authorList>
            <person name="Wu T."/>
            <person name="Guo S.Z."/>
        </authorList>
    </citation>
    <scope>NUCLEOTIDE SEQUENCE</scope>
    <source>
        <strain evidence="2">RSS-23</strain>
    </source>
</reference>